<feature type="binding site" evidence="8">
    <location>
        <position position="46"/>
    </location>
    <ligand>
        <name>Mg(2+)</name>
        <dbReference type="ChEBI" id="CHEBI:18420"/>
        <label>1</label>
    </ligand>
</feature>
<comment type="cofactor">
    <cofactor evidence="8">
        <name>Mg(2+)</name>
        <dbReference type="ChEBI" id="CHEBI:18420"/>
    </cofactor>
    <text evidence="8">Binds 2 magnesium ions per subunit.</text>
</comment>
<feature type="region of interest" description="Disordered" evidence="9">
    <location>
        <begin position="351"/>
        <end position="401"/>
    </location>
</feature>
<dbReference type="InterPro" id="IPR005502">
    <property type="entry name" value="Ribosyl_crysJ1"/>
</dbReference>
<protein>
    <recommendedName>
        <fullName evidence="5">ADP-ribosylhydrolase ARH1</fullName>
        <ecNumber evidence="4">3.2.2.19</ecNumber>
    </recommendedName>
    <alternativeName>
        <fullName evidence="6">ADP-ribose-L-arginine cleaving enzyme</fullName>
    </alternativeName>
    <alternativeName>
        <fullName evidence="7">[Protein ADP-ribosylarginine] hydrolase</fullName>
    </alternativeName>
</protein>
<keyword evidence="2" id="KW-0378">Hydrolase</keyword>
<evidence type="ECO:0000256" key="3">
    <source>
        <dbReference type="ARBA" id="ARBA00049582"/>
    </source>
</evidence>
<dbReference type="PANTHER" id="PTHR16222:SF26">
    <property type="entry name" value="ADP-RIBOSYLHYDROLASE ARH1"/>
    <property type="match status" value="1"/>
</dbReference>
<evidence type="ECO:0000256" key="2">
    <source>
        <dbReference type="ARBA" id="ARBA00022801"/>
    </source>
</evidence>
<feature type="compositionally biased region" description="Low complexity" evidence="9">
    <location>
        <begin position="379"/>
        <end position="390"/>
    </location>
</feature>
<dbReference type="Pfam" id="PF03747">
    <property type="entry name" value="ADP_ribosyl_GH"/>
    <property type="match status" value="1"/>
</dbReference>
<feature type="binding site" evidence="8">
    <location>
        <position position="307"/>
    </location>
    <ligand>
        <name>Mg(2+)</name>
        <dbReference type="ChEBI" id="CHEBI:18420"/>
        <label>1</label>
    </ligand>
</feature>
<reference evidence="10" key="1">
    <citation type="submission" date="2021-01" db="EMBL/GenBank/DDBJ databases">
        <authorList>
            <person name="Corre E."/>
            <person name="Pelletier E."/>
            <person name="Niang G."/>
            <person name="Scheremetjew M."/>
            <person name="Finn R."/>
            <person name="Kale V."/>
            <person name="Holt S."/>
            <person name="Cochrane G."/>
            <person name="Meng A."/>
            <person name="Brown T."/>
            <person name="Cohen L."/>
        </authorList>
    </citation>
    <scope>NUCLEOTIDE SEQUENCE</scope>
    <source>
        <strain evidence="10">CCMP1594</strain>
    </source>
</reference>
<evidence type="ECO:0000256" key="6">
    <source>
        <dbReference type="ARBA" id="ARBA00049798"/>
    </source>
</evidence>
<feature type="binding site" evidence="8">
    <location>
        <position position="47"/>
    </location>
    <ligand>
        <name>Mg(2+)</name>
        <dbReference type="ChEBI" id="CHEBI:18420"/>
        <label>1</label>
    </ligand>
</feature>
<feature type="compositionally biased region" description="Low complexity" evidence="9">
    <location>
        <begin position="351"/>
        <end position="371"/>
    </location>
</feature>
<accession>A0A7S4G1R1</accession>
<proteinExistence type="inferred from homology"/>
<organism evidence="10">
    <name type="scientific">Eutreptiella gymnastica</name>
    <dbReference type="NCBI Taxonomy" id="73025"/>
    <lineage>
        <taxon>Eukaryota</taxon>
        <taxon>Discoba</taxon>
        <taxon>Euglenozoa</taxon>
        <taxon>Euglenida</taxon>
        <taxon>Spirocuta</taxon>
        <taxon>Euglenophyceae</taxon>
        <taxon>Eutreptiales</taxon>
        <taxon>Eutreptiaceae</taxon>
        <taxon>Eutreptiella</taxon>
    </lineage>
</organism>
<keyword evidence="8" id="KW-0479">Metal-binding</keyword>
<dbReference type="EMBL" id="HBJA01097143">
    <property type="protein sequence ID" value="CAE0822432.1"/>
    <property type="molecule type" value="Transcribed_RNA"/>
</dbReference>
<dbReference type="EC" id="3.2.2.19" evidence="4"/>
<feature type="compositionally biased region" description="Basic residues" evidence="9">
    <location>
        <begin position="391"/>
        <end position="401"/>
    </location>
</feature>
<evidence type="ECO:0000256" key="1">
    <source>
        <dbReference type="ARBA" id="ARBA00010702"/>
    </source>
</evidence>
<evidence type="ECO:0000256" key="7">
    <source>
        <dbReference type="ARBA" id="ARBA00049810"/>
    </source>
</evidence>
<keyword evidence="8" id="KW-0460">Magnesium</keyword>
<evidence type="ECO:0000256" key="4">
    <source>
        <dbReference type="ARBA" id="ARBA00049725"/>
    </source>
</evidence>
<feature type="binding site" evidence="8">
    <location>
        <position position="306"/>
    </location>
    <ligand>
        <name>Mg(2+)</name>
        <dbReference type="ChEBI" id="CHEBI:18420"/>
        <label>1</label>
    </ligand>
</feature>
<evidence type="ECO:0000256" key="8">
    <source>
        <dbReference type="PIRSR" id="PIRSR605502-1"/>
    </source>
</evidence>
<dbReference type="SUPFAM" id="SSF101478">
    <property type="entry name" value="ADP-ribosylglycohydrolase"/>
    <property type="match status" value="1"/>
</dbReference>
<comment type="similarity">
    <text evidence="1">Belongs to the ADP-ribosylglycohydrolase family.</text>
</comment>
<dbReference type="InterPro" id="IPR050792">
    <property type="entry name" value="ADP-ribosylglycohydrolase"/>
</dbReference>
<evidence type="ECO:0000256" key="9">
    <source>
        <dbReference type="SAM" id="MobiDB-lite"/>
    </source>
</evidence>
<dbReference type="GO" id="GO:0003875">
    <property type="term" value="F:ADP-ribosylarginine hydrolase activity"/>
    <property type="evidence" value="ECO:0007669"/>
    <property type="project" value="UniProtKB-EC"/>
</dbReference>
<feature type="binding site" evidence="8">
    <location>
        <position position="45"/>
    </location>
    <ligand>
        <name>Mg(2+)</name>
        <dbReference type="ChEBI" id="CHEBI:18420"/>
        <label>1</label>
    </ligand>
</feature>
<sequence>MGDAIGYRNGTWEFCYSGPKIHKQLHQFYGGLNGLQVNPQDFMLSDDTIMSIATSDALLEAFPHNAEAKFEDPAFTEDLDRVMQCVSKHYVKCMKDMKGRGPGPMTIASCNRLRRGTSWDRMPFDRTGGGCGGSMRTHPLGLQLHGASRRHWLVALGIEAGRVTHSHPTGFLGSLTAAVFTAYAMEEVPVPEWGWRFMGEVLPMAKQYLKSSRDWNDVKGTMEPFEKKFARYLKLRGIDKPGGTPSWPTPFGVAERDKFYTSLSFDGWGGASGDDSVLIAYDAVLACNGSWEEFAMRGILHGGDNDSTGTIGGAFFGACYGLDSVPKCHYEGLEYVDRLRALAGLIGGRAPASASSPGDAESSSAAQSSGSPKRHAAPKRAASPAKGPAKAARKARGASRK</sequence>
<dbReference type="Gene3D" id="1.10.4080.10">
    <property type="entry name" value="ADP-ribosylation/Crystallin J1"/>
    <property type="match status" value="1"/>
</dbReference>
<dbReference type="GO" id="GO:0046872">
    <property type="term" value="F:metal ion binding"/>
    <property type="evidence" value="ECO:0007669"/>
    <property type="project" value="UniProtKB-KW"/>
</dbReference>
<gene>
    <name evidence="10" type="ORF">EGYM00163_LOCUS33633</name>
</gene>
<name>A0A7S4G1R1_9EUGL</name>
<dbReference type="InterPro" id="IPR036705">
    <property type="entry name" value="Ribosyl_crysJ1_sf"/>
</dbReference>
<feature type="binding site" evidence="8">
    <location>
        <position position="304"/>
    </location>
    <ligand>
        <name>Mg(2+)</name>
        <dbReference type="ChEBI" id="CHEBI:18420"/>
        <label>2</label>
    </ligand>
</feature>
<comment type="function">
    <text evidence="3">Specifically acts as an arginine mono-ADP-ribosylhydrolase by mediating the removal of mono-ADP-ribose attached to arginine residues on proteins.</text>
</comment>
<evidence type="ECO:0000256" key="5">
    <source>
        <dbReference type="ARBA" id="ARBA00049773"/>
    </source>
</evidence>
<evidence type="ECO:0000313" key="10">
    <source>
        <dbReference type="EMBL" id="CAE0822432.1"/>
    </source>
</evidence>
<dbReference type="AlphaFoldDB" id="A0A7S4G1R1"/>
<dbReference type="PANTHER" id="PTHR16222">
    <property type="entry name" value="ADP-RIBOSYLGLYCOHYDROLASE"/>
    <property type="match status" value="1"/>
</dbReference>